<protein>
    <recommendedName>
        <fullName evidence="2">Protein-arginine deiminase C-terminal domain-containing protein</fullName>
    </recommendedName>
</protein>
<proteinExistence type="predicted"/>
<evidence type="ECO:0000313" key="4">
    <source>
        <dbReference type="Proteomes" id="UP000541154"/>
    </source>
</evidence>
<keyword evidence="4" id="KW-1185">Reference proteome</keyword>
<feature type="domain" description="Protein-arginine deiminase C-terminal" evidence="2">
    <location>
        <begin position="193"/>
        <end position="592"/>
    </location>
</feature>
<evidence type="ECO:0000313" key="3">
    <source>
        <dbReference type="EMBL" id="KAF5863523.1"/>
    </source>
</evidence>
<keyword evidence="1" id="KW-0732">Signal</keyword>
<reference evidence="3 4" key="1">
    <citation type="submission" date="2019-04" db="EMBL/GenBank/DDBJ databases">
        <title>Aspergillus burnettii sp. nov., novel species from soil in southeast Queensland.</title>
        <authorList>
            <person name="Gilchrist C.L.M."/>
            <person name="Pitt J.I."/>
            <person name="Lange L."/>
            <person name="Lacey H.J."/>
            <person name="Vuong D."/>
            <person name="Midgley D.J."/>
            <person name="Greenfield P."/>
            <person name="Bradbury M."/>
            <person name="Lacey E."/>
            <person name="Busk P.K."/>
            <person name="Pilgaard B."/>
            <person name="Chooi Y.H."/>
            <person name="Piggott A.M."/>
        </authorList>
    </citation>
    <scope>NUCLEOTIDE SEQUENCE [LARGE SCALE GENOMIC DNA]</scope>
    <source>
        <strain evidence="3 4">FRR 5400</strain>
    </source>
</reference>
<dbReference type="Proteomes" id="UP000541154">
    <property type="component" value="Unassembled WGS sequence"/>
</dbReference>
<dbReference type="PANTHER" id="PTHR10837:SF8">
    <property type="entry name" value="PROTEIN-ARGININE DEIMINASE"/>
    <property type="match status" value="1"/>
</dbReference>
<evidence type="ECO:0000259" key="2">
    <source>
        <dbReference type="Pfam" id="PF03068"/>
    </source>
</evidence>
<dbReference type="PANTHER" id="PTHR10837">
    <property type="entry name" value="PEPTIDYLARGININE DEIMINASE"/>
    <property type="match status" value="1"/>
</dbReference>
<dbReference type="GO" id="GO:0005737">
    <property type="term" value="C:cytoplasm"/>
    <property type="evidence" value="ECO:0007669"/>
    <property type="project" value="InterPro"/>
</dbReference>
<dbReference type="EMBL" id="SPNV01000050">
    <property type="protein sequence ID" value="KAF5863523.1"/>
    <property type="molecule type" value="Genomic_DNA"/>
</dbReference>
<feature type="chain" id="PRO_5034094261" description="Protein-arginine deiminase C-terminal domain-containing protein" evidence="1">
    <location>
        <begin position="24"/>
        <end position="605"/>
    </location>
</feature>
<comment type="caution">
    <text evidence="3">The sequence shown here is derived from an EMBL/GenBank/DDBJ whole genome shotgun (WGS) entry which is preliminary data.</text>
</comment>
<dbReference type="Gene3D" id="3.75.10.10">
    <property type="entry name" value="L-arginine/glycine Amidinotransferase, Chain A"/>
    <property type="match status" value="1"/>
</dbReference>
<feature type="signal peptide" evidence="1">
    <location>
        <begin position="1"/>
        <end position="23"/>
    </location>
</feature>
<dbReference type="InterPro" id="IPR013530">
    <property type="entry name" value="PAD_C"/>
</dbReference>
<dbReference type="SUPFAM" id="SSF55909">
    <property type="entry name" value="Pentein"/>
    <property type="match status" value="1"/>
</dbReference>
<dbReference type="InterPro" id="IPR036556">
    <property type="entry name" value="PAD_central_sf"/>
</dbReference>
<dbReference type="AlphaFoldDB" id="A0A8H6E9F5"/>
<accession>A0A8H6E9F5</accession>
<sequence length="605" mass="68161">MKDLAFIIRLAVLYTALCNCCRALKADIRADSNRDGGIDIHGWSDYDHKLEWSNTAGAVFLANIGDTDRRCSRAAQQWPPLSDEALAACNDASDDIQRSPQYMAPLKTLPLKGLSPQAYATIRVNEEIARKNVRIFRRDGWNWLFTTNDYRFSQKQLEQGLELGIDARDTRRPGGWDGRVEVHFHVQNETDSSDDYVRLRVAPVITYNHLQAVKEFLTLSGKDREHVPYQEQFVSGFRKALQDTGVDRPLYLFNGSDPWIQDILEPAYTSMPGPEGRPVTLEVMIRSSQGSRVAGRQVFEYLRGTGRGAVYSTGGTRDEVDSMGNLETIPPYGAYPAGRIIEGHHGKLKPHIYQYMRAQEIQDPLILDADWLGVGHVDEFVQFLPYKNNLRGWVLFIADPIGGIKILEDAAKNGYGDTKAFSRSNSTPPPPEPPDPYVPGYTIKELLTKPKFIKDNYRFADHITKVLKVLQKETGLRNQDIYRVPSVFETGVCWGYDEGVSPERNCSSEHAAALYPGVINGLVLSDSQYLSPNPWGPLINKIDIMAEATRQVYGKVGYNVTFIDNWYSHHRDGGEVHCGSNSIRVATKPWWKKGLASFVPFEVQQ</sequence>
<dbReference type="SUPFAM" id="SSF110083">
    <property type="entry name" value="Peptidylarginine deiminase Pad4, middle domain"/>
    <property type="match status" value="1"/>
</dbReference>
<evidence type="ECO:0000256" key="1">
    <source>
        <dbReference type="SAM" id="SignalP"/>
    </source>
</evidence>
<dbReference type="GO" id="GO:0004668">
    <property type="term" value="F:protein-arginine deiminase activity"/>
    <property type="evidence" value="ECO:0007669"/>
    <property type="project" value="InterPro"/>
</dbReference>
<dbReference type="InterPro" id="IPR004303">
    <property type="entry name" value="PAD"/>
</dbReference>
<organism evidence="3 4">
    <name type="scientific">Petromyces alliaceus</name>
    <name type="common">Aspergillus alliaceus</name>
    <dbReference type="NCBI Taxonomy" id="209559"/>
    <lineage>
        <taxon>Eukaryota</taxon>
        <taxon>Fungi</taxon>
        <taxon>Dikarya</taxon>
        <taxon>Ascomycota</taxon>
        <taxon>Pezizomycotina</taxon>
        <taxon>Eurotiomycetes</taxon>
        <taxon>Eurotiomycetidae</taxon>
        <taxon>Eurotiales</taxon>
        <taxon>Aspergillaceae</taxon>
        <taxon>Aspergillus</taxon>
        <taxon>Aspergillus subgen. Circumdati</taxon>
    </lineage>
</organism>
<dbReference type="GO" id="GO:0005509">
    <property type="term" value="F:calcium ion binding"/>
    <property type="evidence" value="ECO:0007669"/>
    <property type="project" value="InterPro"/>
</dbReference>
<name>A0A8H6E9F5_PETAA</name>
<dbReference type="Pfam" id="PF03068">
    <property type="entry name" value="PAD"/>
    <property type="match status" value="1"/>
</dbReference>
<gene>
    <name evidence="3" type="ORF">ETB97_010024</name>
</gene>